<dbReference type="AlphaFoldDB" id="X1J8S4"/>
<dbReference type="EMBL" id="BARU01029374">
    <property type="protein sequence ID" value="GAH66163.1"/>
    <property type="molecule type" value="Genomic_DNA"/>
</dbReference>
<proteinExistence type="predicted"/>
<name>X1J8S4_9ZZZZ</name>
<organism evidence="1">
    <name type="scientific">marine sediment metagenome</name>
    <dbReference type="NCBI Taxonomy" id="412755"/>
    <lineage>
        <taxon>unclassified sequences</taxon>
        <taxon>metagenomes</taxon>
        <taxon>ecological metagenomes</taxon>
    </lineage>
</organism>
<comment type="caution">
    <text evidence="1">The sequence shown here is derived from an EMBL/GenBank/DDBJ whole genome shotgun (WGS) entry which is preliminary data.</text>
</comment>
<protein>
    <submittedName>
        <fullName evidence="1">Uncharacterized protein</fullName>
    </submittedName>
</protein>
<reference evidence="1" key="1">
    <citation type="journal article" date="2014" name="Front. Microbiol.">
        <title>High frequency of phylogenetically diverse reductive dehalogenase-homologous genes in deep subseafloor sedimentary metagenomes.</title>
        <authorList>
            <person name="Kawai M."/>
            <person name="Futagami T."/>
            <person name="Toyoda A."/>
            <person name="Takaki Y."/>
            <person name="Nishi S."/>
            <person name="Hori S."/>
            <person name="Arai W."/>
            <person name="Tsubouchi T."/>
            <person name="Morono Y."/>
            <person name="Uchiyama I."/>
            <person name="Ito T."/>
            <person name="Fujiyama A."/>
            <person name="Inagaki F."/>
            <person name="Takami H."/>
        </authorList>
    </citation>
    <scope>NUCLEOTIDE SEQUENCE</scope>
    <source>
        <strain evidence="1">Expedition CK06-06</strain>
    </source>
</reference>
<accession>X1J8S4</accession>
<evidence type="ECO:0000313" key="1">
    <source>
        <dbReference type="EMBL" id="GAH66163.1"/>
    </source>
</evidence>
<feature type="non-terminal residue" evidence="1">
    <location>
        <position position="58"/>
    </location>
</feature>
<gene>
    <name evidence="1" type="ORF">S03H2_46733</name>
</gene>
<sequence>MMSPKKEKKRIIRVKNPQLLRFRTAMRELLKAAQVSEMRKLRDKSNSVNIKDLNLRIK</sequence>